<dbReference type="CDD" id="cd03801">
    <property type="entry name" value="GT4_PimA-like"/>
    <property type="match status" value="1"/>
</dbReference>
<reference evidence="4 5" key="1">
    <citation type="journal article" date="2016" name="Nat. Commun.">
        <title>Thousands of microbial genomes shed light on interconnected biogeochemical processes in an aquifer system.</title>
        <authorList>
            <person name="Anantharaman K."/>
            <person name="Brown C.T."/>
            <person name="Hug L.A."/>
            <person name="Sharon I."/>
            <person name="Castelle C.J."/>
            <person name="Probst A.J."/>
            <person name="Thomas B.C."/>
            <person name="Singh A."/>
            <person name="Wilkins M.J."/>
            <person name="Karaoz U."/>
            <person name="Brodie E.L."/>
            <person name="Williams K.H."/>
            <person name="Hubbard S.S."/>
            <person name="Banfield J.F."/>
        </authorList>
    </citation>
    <scope>NUCLEOTIDE SEQUENCE [LARGE SCALE GENOMIC DNA]</scope>
</reference>
<organism evidence="4 5">
    <name type="scientific">Candidatus Kerfeldbacteria bacterium RIFCSPHIGHO2_12_FULL_48_17</name>
    <dbReference type="NCBI Taxonomy" id="1798542"/>
    <lineage>
        <taxon>Bacteria</taxon>
        <taxon>Candidatus Kerfeldiibacteriota</taxon>
    </lineage>
</organism>
<dbReference type="STRING" id="1798542.A3F54_01465"/>
<dbReference type="Proteomes" id="UP000176952">
    <property type="component" value="Unassembled WGS sequence"/>
</dbReference>
<dbReference type="GO" id="GO:0016758">
    <property type="term" value="F:hexosyltransferase activity"/>
    <property type="evidence" value="ECO:0007669"/>
    <property type="project" value="TreeGrafter"/>
</dbReference>
<evidence type="ECO:0000313" key="5">
    <source>
        <dbReference type="Proteomes" id="UP000176952"/>
    </source>
</evidence>
<keyword evidence="1" id="KW-0472">Membrane</keyword>
<dbReference type="Gene3D" id="3.40.50.2000">
    <property type="entry name" value="Glycogen Phosphorylase B"/>
    <property type="match status" value="2"/>
</dbReference>
<accession>A0A1G2AXP6</accession>
<evidence type="ECO:0000313" key="4">
    <source>
        <dbReference type="EMBL" id="OGY81712.1"/>
    </source>
</evidence>
<protein>
    <recommendedName>
        <fullName evidence="6">Glycosyl transferase family 1 domain-containing protein</fullName>
    </recommendedName>
</protein>
<evidence type="ECO:0008006" key="6">
    <source>
        <dbReference type="Google" id="ProtNLM"/>
    </source>
</evidence>
<comment type="caution">
    <text evidence="4">The sequence shown here is derived from an EMBL/GenBank/DDBJ whole genome shotgun (WGS) entry which is preliminary data.</text>
</comment>
<dbReference type="EMBL" id="MHKD01000042">
    <property type="protein sequence ID" value="OGY81712.1"/>
    <property type="molecule type" value="Genomic_DNA"/>
</dbReference>
<dbReference type="InterPro" id="IPR001296">
    <property type="entry name" value="Glyco_trans_1"/>
</dbReference>
<name>A0A1G2AXP6_9BACT</name>
<dbReference type="SUPFAM" id="SSF53756">
    <property type="entry name" value="UDP-Glycosyltransferase/glycogen phosphorylase"/>
    <property type="match status" value="1"/>
</dbReference>
<keyword evidence="1" id="KW-0812">Transmembrane</keyword>
<proteinExistence type="predicted"/>
<keyword evidence="1" id="KW-1133">Transmembrane helix</keyword>
<dbReference type="InterPro" id="IPR028098">
    <property type="entry name" value="Glyco_trans_4-like_N"/>
</dbReference>
<evidence type="ECO:0000259" key="2">
    <source>
        <dbReference type="Pfam" id="PF00534"/>
    </source>
</evidence>
<evidence type="ECO:0000259" key="3">
    <source>
        <dbReference type="Pfam" id="PF13439"/>
    </source>
</evidence>
<feature type="transmembrane region" description="Helical" evidence="1">
    <location>
        <begin position="84"/>
        <end position="103"/>
    </location>
</feature>
<dbReference type="Pfam" id="PF13439">
    <property type="entry name" value="Glyco_transf_4"/>
    <property type="match status" value="1"/>
</dbReference>
<dbReference type="AlphaFoldDB" id="A0A1G2AXP6"/>
<dbReference type="InterPro" id="IPR050194">
    <property type="entry name" value="Glycosyltransferase_grp1"/>
</dbReference>
<dbReference type="Pfam" id="PF00534">
    <property type="entry name" value="Glycos_transf_1"/>
    <property type="match status" value="1"/>
</dbReference>
<sequence>MKKTLLVTLDFPPQRGGVARYYDNLCRHLSAGSIVVLAPRAHGFVDEAVFSVVRRSLVWRWWPQWLPLFWHIFRAARKHQCKHIAVGQVLPVGTVVWLLSFIWRLPYSVLTHGMDVTLPQRSWRKRWLMQQICRRARFVTSVSEFTRGMLVQGGVSAEKISLLPPGVTELLPSQRDFRQEFGLEKDCFVLLTVGRLVERKGHDLVLSALADIAGRGIHNWHYFIVGTGPEQTLLEKVVVSLGLRSRVTFLYQLSDADMAAAYRACDVFVMPARADQGGVDVEGFGIVFLEAALFGKPSIASDSGGMADAIVHQQTGYIIRDGDARELADVIETLIQRPEQRKLWGEQARSRVKRDFLWNIQAQKFERLVDGASGQR</sequence>
<gene>
    <name evidence="4" type="ORF">A3F54_01465</name>
</gene>
<dbReference type="PANTHER" id="PTHR45947">
    <property type="entry name" value="SULFOQUINOVOSYL TRANSFERASE SQD2"/>
    <property type="match status" value="1"/>
</dbReference>
<feature type="domain" description="Glycosyl transferase family 1" evidence="2">
    <location>
        <begin position="174"/>
        <end position="350"/>
    </location>
</feature>
<evidence type="ECO:0000256" key="1">
    <source>
        <dbReference type="SAM" id="Phobius"/>
    </source>
</evidence>
<feature type="domain" description="Glycosyltransferase subfamily 4-like N-terminal" evidence="3">
    <location>
        <begin position="16"/>
        <end position="167"/>
    </location>
</feature>
<dbReference type="PANTHER" id="PTHR45947:SF3">
    <property type="entry name" value="SULFOQUINOVOSYL TRANSFERASE SQD2"/>
    <property type="match status" value="1"/>
</dbReference>